<organism evidence="6 7">
    <name type="scientific">Massarina eburnea CBS 473.64</name>
    <dbReference type="NCBI Taxonomy" id="1395130"/>
    <lineage>
        <taxon>Eukaryota</taxon>
        <taxon>Fungi</taxon>
        <taxon>Dikarya</taxon>
        <taxon>Ascomycota</taxon>
        <taxon>Pezizomycotina</taxon>
        <taxon>Dothideomycetes</taxon>
        <taxon>Pleosporomycetidae</taxon>
        <taxon>Pleosporales</taxon>
        <taxon>Massarineae</taxon>
        <taxon>Massarinaceae</taxon>
        <taxon>Massarina</taxon>
    </lineage>
</organism>
<dbReference type="InterPro" id="IPR054707">
    <property type="entry name" value="DhpH_subs-bd"/>
</dbReference>
<protein>
    <submittedName>
        <fullName evidence="6">FAD/NAD(P)-binding domain-containing protein</fullName>
    </submittedName>
</protein>
<dbReference type="OrthoDB" id="16820at2759"/>
<dbReference type="SUPFAM" id="SSF51905">
    <property type="entry name" value="FAD/NAD(P)-binding domain"/>
    <property type="match status" value="1"/>
</dbReference>
<dbReference type="SUPFAM" id="SSF54373">
    <property type="entry name" value="FAD-linked reductases, C-terminal domain"/>
    <property type="match status" value="1"/>
</dbReference>
<dbReference type="Pfam" id="PF22607">
    <property type="entry name" value="FAD_binding-like"/>
    <property type="match status" value="1"/>
</dbReference>
<evidence type="ECO:0000313" key="6">
    <source>
        <dbReference type="EMBL" id="KAF2643544.1"/>
    </source>
</evidence>
<evidence type="ECO:0000259" key="4">
    <source>
        <dbReference type="Pfam" id="PF01494"/>
    </source>
</evidence>
<dbReference type="Pfam" id="PF01494">
    <property type="entry name" value="FAD_binding_3"/>
    <property type="match status" value="1"/>
</dbReference>
<reference evidence="6" key="1">
    <citation type="journal article" date="2020" name="Stud. Mycol.">
        <title>101 Dothideomycetes genomes: a test case for predicting lifestyles and emergence of pathogens.</title>
        <authorList>
            <person name="Haridas S."/>
            <person name="Albert R."/>
            <person name="Binder M."/>
            <person name="Bloem J."/>
            <person name="Labutti K."/>
            <person name="Salamov A."/>
            <person name="Andreopoulos B."/>
            <person name="Baker S."/>
            <person name="Barry K."/>
            <person name="Bills G."/>
            <person name="Bluhm B."/>
            <person name="Cannon C."/>
            <person name="Castanera R."/>
            <person name="Culley D."/>
            <person name="Daum C."/>
            <person name="Ezra D."/>
            <person name="Gonzalez J."/>
            <person name="Henrissat B."/>
            <person name="Kuo A."/>
            <person name="Liang C."/>
            <person name="Lipzen A."/>
            <person name="Lutzoni F."/>
            <person name="Magnuson J."/>
            <person name="Mondo S."/>
            <person name="Nolan M."/>
            <person name="Ohm R."/>
            <person name="Pangilinan J."/>
            <person name="Park H.-J."/>
            <person name="Ramirez L."/>
            <person name="Alfaro M."/>
            <person name="Sun H."/>
            <person name="Tritt A."/>
            <person name="Yoshinaga Y."/>
            <person name="Zwiers L.-H."/>
            <person name="Turgeon B."/>
            <person name="Goodwin S."/>
            <person name="Spatafora J."/>
            <person name="Crous P."/>
            <person name="Grigoriev I."/>
        </authorList>
    </citation>
    <scope>NUCLEOTIDE SEQUENCE</scope>
    <source>
        <strain evidence="6">CBS 473.64</strain>
    </source>
</reference>
<dbReference type="GO" id="GO:0071949">
    <property type="term" value="F:FAD binding"/>
    <property type="evidence" value="ECO:0007669"/>
    <property type="project" value="InterPro"/>
</dbReference>
<keyword evidence="1" id="KW-0285">Flavoprotein</keyword>
<dbReference type="PANTHER" id="PTHR47469:SF2">
    <property type="entry name" value="OS06G0597600 PROTEIN"/>
    <property type="match status" value="1"/>
</dbReference>
<keyword evidence="3" id="KW-0560">Oxidoreductase</keyword>
<dbReference type="EMBL" id="MU006780">
    <property type="protein sequence ID" value="KAF2643544.1"/>
    <property type="molecule type" value="Genomic_DNA"/>
</dbReference>
<dbReference type="InterPro" id="IPR036188">
    <property type="entry name" value="FAD/NAD-bd_sf"/>
</dbReference>
<evidence type="ECO:0000313" key="7">
    <source>
        <dbReference type="Proteomes" id="UP000799753"/>
    </source>
</evidence>
<evidence type="ECO:0000259" key="5">
    <source>
        <dbReference type="Pfam" id="PF22607"/>
    </source>
</evidence>
<feature type="domain" description="FAD-binding" evidence="4">
    <location>
        <begin position="4"/>
        <end position="181"/>
    </location>
</feature>
<evidence type="ECO:0000256" key="2">
    <source>
        <dbReference type="ARBA" id="ARBA00022827"/>
    </source>
</evidence>
<dbReference type="AlphaFoldDB" id="A0A6A6SBK3"/>
<keyword evidence="7" id="KW-1185">Reference proteome</keyword>
<evidence type="ECO:0000256" key="3">
    <source>
        <dbReference type="ARBA" id="ARBA00023002"/>
    </source>
</evidence>
<dbReference type="InterPro" id="IPR053212">
    <property type="entry name" value="DHP_3-monooxygenase"/>
</dbReference>
<dbReference type="Gene3D" id="3.30.9.60">
    <property type="match status" value="1"/>
</dbReference>
<name>A0A6A6SBK3_9PLEO</name>
<feature type="domain" description="2,6-dihydroxypyridine 3-monooxygenase substrate binding" evidence="5">
    <location>
        <begin position="189"/>
        <end position="318"/>
    </location>
</feature>
<dbReference type="PANTHER" id="PTHR47469">
    <property type="entry name" value="MONOOXYGENASE-LIKE"/>
    <property type="match status" value="1"/>
</dbReference>
<dbReference type="GO" id="GO:0016491">
    <property type="term" value="F:oxidoreductase activity"/>
    <property type="evidence" value="ECO:0007669"/>
    <property type="project" value="UniProtKB-KW"/>
</dbReference>
<dbReference type="Proteomes" id="UP000799753">
    <property type="component" value="Unassembled WGS sequence"/>
</dbReference>
<sequence length="429" mass="47203">MAKEAVIIGGSIGGLMCGVMLKHHGYTVTILEKEDLVSRPGYDAGLSIRSEVLDFLEKHDRVKRDMFIACEPGTLISLDGKPKAQRGQTMTLTSWALLVGVLRANFDGRTSKAIPIVPEDRDSDGTATYISGARVINVRDLGEKVQIDYEDAVDETKEMMSISADFVVVADGSNSSIRSILVPEVERKYAGYMLWRGTTREGIIGQEWNDLYSEKSTFSFGKGQYILNYTIPTDDGNLSPGKRLHNWLWYSTMAADSPDLKELFTDINGKEHLSVLPRGLVKPEVWEKQKALADSILPEGLAEIVKQSTSPFITKVFDVVSPKALFFSGKVFLVGDAQATIRPNIGLGSTHAAHDCNNLERFIEGKITAEEWEKAVLRYSAVQASWLLLMLAQKTGLAYFAAVIEARAPATAPISSGVIKSWQDSMPYA</sequence>
<evidence type="ECO:0000256" key="1">
    <source>
        <dbReference type="ARBA" id="ARBA00022630"/>
    </source>
</evidence>
<gene>
    <name evidence="6" type="ORF">P280DRAFT_539690</name>
</gene>
<dbReference type="InterPro" id="IPR002938">
    <property type="entry name" value="FAD-bd"/>
</dbReference>
<proteinExistence type="predicted"/>
<accession>A0A6A6SBK3</accession>
<dbReference type="PRINTS" id="PR00420">
    <property type="entry name" value="RNGMNOXGNASE"/>
</dbReference>
<keyword evidence="2" id="KW-0274">FAD</keyword>
<dbReference type="Gene3D" id="3.50.50.60">
    <property type="entry name" value="FAD/NAD(P)-binding domain"/>
    <property type="match status" value="1"/>
</dbReference>